<feature type="transmembrane region" description="Helical" evidence="9">
    <location>
        <begin position="311"/>
        <end position="333"/>
    </location>
</feature>
<dbReference type="Pfam" id="PF13244">
    <property type="entry name" value="MbhD"/>
    <property type="match status" value="1"/>
</dbReference>
<feature type="transmembrane region" description="Helical" evidence="9">
    <location>
        <begin position="107"/>
        <end position="127"/>
    </location>
</feature>
<protein>
    <submittedName>
        <fullName evidence="14">Hydrogen gas-evolving membrane-bound hydrogenase subunit E</fullName>
    </submittedName>
</protein>
<dbReference type="AlphaFoldDB" id="A0ABD5Y8Y2"/>
<feature type="transmembrane region" description="Helical" evidence="9">
    <location>
        <begin position="600"/>
        <end position="622"/>
    </location>
</feature>
<keyword evidence="7" id="KW-0406">Ion transport</keyword>
<dbReference type="PANTHER" id="PTHR43373">
    <property type="entry name" value="NA(+)/H(+) ANTIPORTER SUBUNIT"/>
    <property type="match status" value="1"/>
</dbReference>
<dbReference type="GeneID" id="78822677"/>
<keyword evidence="15" id="KW-1185">Reference proteome</keyword>
<dbReference type="InterPro" id="IPR001750">
    <property type="entry name" value="ND/Mrp_TM"/>
</dbReference>
<keyword evidence="5 9" id="KW-0812">Transmembrane</keyword>
<keyword evidence="2" id="KW-0813">Transport</keyword>
<evidence type="ECO:0000259" key="10">
    <source>
        <dbReference type="Pfam" id="PF00361"/>
    </source>
</evidence>
<feature type="transmembrane region" description="Helical" evidence="9">
    <location>
        <begin position="425"/>
        <end position="453"/>
    </location>
</feature>
<feature type="domain" description="MrpA C-terminal/MbhD" evidence="12">
    <location>
        <begin position="641"/>
        <end position="704"/>
    </location>
</feature>
<feature type="transmembrane region" description="Helical" evidence="9">
    <location>
        <begin position="33"/>
        <end position="52"/>
    </location>
</feature>
<dbReference type="Pfam" id="PF00662">
    <property type="entry name" value="Proton_antipo_N"/>
    <property type="match status" value="1"/>
</dbReference>
<evidence type="ECO:0000259" key="13">
    <source>
        <dbReference type="Pfam" id="PF20501"/>
    </source>
</evidence>
<evidence type="ECO:0000256" key="9">
    <source>
        <dbReference type="SAM" id="Phobius"/>
    </source>
</evidence>
<comment type="caution">
    <text evidence="14">The sequence shown here is derived from an EMBL/GenBank/DDBJ whole genome shotgun (WGS) entry which is preliminary data.</text>
</comment>
<feature type="transmembrane region" description="Helical" evidence="9">
    <location>
        <begin position="72"/>
        <end position="95"/>
    </location>
</feature>
<keyword evidence="6 9" id="KW-1133">Transmembrane helix</keyword>
<dbReference type="GO" id="GO:0005886">
    <property type="term" value="C:plasma membrane"/>
    <property type="evidence" value="ECO:0007669"/>
    <property type="project" value="UniProtKB-SubCell"/>
</dbReference>
<feature type="transmembrane region" description="Helical" evidence="9">
    <location>
        <begin position="682"/>
        <end position="700"/>
    </location>
</feature>
<keyword evidence="8 9" id="KW-0472">Membrane</keyword>
<feature type="transmembrane region" description="Helical" evidence="9">
    <location>
        <begin position="380"/>
        <end position="398"/>
    </location>
</feature>
<feature type="transmembrane region" description="Helical" evidence="9">
    <location>
        <begin position="6"/>
        <end position="26"/>
    </location>
</feature>
<evidence type="ECO:0000256" key="4">
    <source>
        <dbReference type="ARBA" id="ARBA00022475"/>
    </source>
</evidence>
<comment type="subcellular location">
    <subcellularLocation>
        <location evidence="1">Cell membrane</location>
        <topology evidence="1">Multi-pass membrane protein</topology>
    </subcellularLocation>
</comment>
<dbReference type="InterPro" id="IPR001516">
    <property type="entry name" value="Proton_antipo_N"/>
</dbReference>
<dbReference type="InterPro" id="IPR050616">
    <property type="entry name" value="CPA3_Na-H_Antiporter_A"/>
</dbReference>
<evidence type="ECO:0000259" key="11">
    <source>
        <dbReference type="Pfam" id="PF00662"/>
    </source>
</evidence>
<feature type="domain" description="MrpA C-terminal/MbhE" evidence="13">
    <location>
        <begin position="714"/>
        <end position="803"/>
    </location>
</feature>
<dbReference type="Proteomes" id="UP001596432">
    <property type="component" value="Unassembled WGS sequence"/>
</dbReference>
<evidence type="ECO:0000259" key="12">
    <source>
        <dbReference type="Pfam" id="PF13244"/>
    </source>
</evidence>
<dbReference type="GO" id="GO:0015297">
    <property type="term" value="F:antiporter activity"/>
    <property type="evidence" value="ECO:0007669"/>
    <property type="project" value="UniProtKB-KW"/>
</dbReference>
<feature type="transmembrane region" description="Helical" evidence="9">
    <location>
        <begin position="212"/>
        <end position="233"/>
    </location>
</feature>
<feature type="transmembrane region" description="Helical" evidence="9">
    <location>
        <begin position="659"/>
        <end position="676"/>
    </location>
</feature>
<evidence type="ECO:0000256" key="7">
    <source>
        <dbReference type="ARBA" id="ARBA00023065"/>
    </source>
</evidence>
<organism evidence="14 15">
    <name type="scientific">Halosimplex aquaticum</name>
    <dbReference type="NCBI Taxonomy" id="3026162"/>
    <lineage>
        <taxon>Archaea</taxon>
        <taxon>Methanobacteriati</taxon>
        <taxon>Methanobacteriota</taxon>
        <taxon>Stenosarchaea group</taxon>
        <taxon>Halobacteria</taxon>
        <taxon>Halobacteriales</taxon>
        <taxon>Haloarculaceae</taxon>
        <taxon>Halosimplex</taxon>
    </lineage>
</organism>
<feature type="transmembrane region" description="Helical" evidence="9">
    <location>
        <begin position="634"/>
        <end position="652"/>
    </location>
</feature>
<gene>
    <name evidence="14" type="primary">mbhE</name>
    <name evidence="14" type="ORF">ACFQMA_21185</name>
</gene>
<dbReference type="RefSeq" id="WP_274323407.1">
    <property type="nucleotide sequence ID" value="NZ_CP118158.1"/>
</dbReference>
<evidence type="ECO:0000256" key="1">
    <source>
        <dbReference type="ARBA" id="ARBA00004651"/>
    </source>
</evidence>
<feature type="transmembrane region" description="Helical" evidence="9">
    <location>
        <begin position="283"/>
        <end position="304"/>
    </location>
</feature>
<evidence type="ECO:0000313" key="14">
    <source>
        <dbReference type="EMBL" id="MFC7142340.1"/>
    </source>
</evidence>
<dbReference type="InterPro" id="IPR025383">
    <property type="entry name" value="MrpA_C/MbhD"/>
</dbReference>
<dbReference type="PANTHER" id="PTHR43373:SF1">
    <property type="entry name" value="NA(+)_H(+) ANTIPORTER SUBUNIT A"/>
    <property type="match status" value="1"/>
</dbReference>
<evidence type="ECO:0000256" key="6">
    <source>
        <dbReference type="ARBA" id="ARBA00022989"/>
    </source>
</evidence>
<proteinExistence type="predicted"/>
<evidence type="ECO:0000256" key="8">
    <source>
        <dbReference type="ARBA" id="ARBA00023136"/>
    </source>
</evidence>
<feature type="transmembrane region" description="Helical" evidence="9">
    <location>
        <begin position="474"/>
        <end position="495"/>
    </location>
</feature>
<feature type="transmembrane region" description="Helical" evidence="9">
    <location>
        <begin position="339"/>
        <end position="360"/>
    </location>
</feature>
<sequence>MQPSPSALLALLALPFLGAALAPLVYRVLGERTAYFAAAVAAASLALVASLYGTHGTVVVPWIPTYGVSLALYVDGLALLIATLATGVGVLVFTYSGGYMHGEPGQAKYYATLLAFMGSMLGVAFASDLIALFVFWELTSVSSFLLIGHYQDADASQYAARKSMLITVAGGLFMLVGFLLLHVVATGVPGVDSAFRLAGPGSILDNADTVVAALRAQGLFVPVLLLVGVGAATKSAQVPFHIWLPNAMEAPTPVSAFLHSATMVKAGVYLVGRFRPLLVTDEWTLVFGVLGLATMTITAILAVAASDIKELLAYSTASHLGLIVAGYGMSGYLGAETGAFHILNHALFKAALFLVAGIVAHEAGTRAIDELGGLAEDLPITAGITAVAALGMAGVPPFNGFYSKEFLFHAVYYTAEHAVGDGGSVLWWLLPVVAVFGSVFTFLYSIRFLMLFFGDKPDALGEVHAPPLAMTIPAFVLGTLALLVGLGGIAATFGYHGWPVHGLEAFVTGVMESSLAHGGEGEHAFSYYLPTEVSPWLIMSAVTIAVGAVLYPFYDRIRDGVRAVRSVDPLRPNWYYDNVTEGLDRSAAIDVIQTGDLRTYAAALSLALAALALGAYAAASVALPEVAYTGLEPALVVVLGVAVIGAGAVAAAPSHISGVLTLSIVGFMVAIFYILGSAPDLALTQLVIETLVLVIFLLVLDKLPAFYGTVDKFRAARDAVVAGAVGLTVAVTVLLSTAAGPDDVIAQYFVQHGGVPEGHDPIFVNAGGGGNIVNVILVDFRAFDTLGEISVVAMAALSVITLIAMRERGEIQ</sequence>
<feature type="transmembrane region" description="Helical" evidence="9">
    <location>
        <begin position="536"/>
        <end position="554"/>
    </location>
</feature>
<reference evidence="14 15" key="1">
    <citation type="journal article" date="2019" name="Int. J. Syst. Evol. Microbiol.">
        <title>The Global Catalogue of Microorganisms (GCM) 10K type strain sequencing project: providing services to taxonomists for standard genome sequencing and annotation.</title>
        <authorList>
            <consortium name="The Broad Institute Genomics Platform"/>
            <consortium name="The Broad Institute Genome Sequencing Center for Infectious Disease"/>
            <person name="Wu L."/>
            <person name="Ma J."/>
        </authorList>
    </citation>
    <scope>NUCLEOTIDE SEQUENCE [LARGE SCALE GENOMIC DNA]</scope>
    <source>
        <strain evidence="14 15">XZYJT29</strain>
    </source>
</reference>
<name>A0ABD5Y8Y2_9EURY</name>
<evidence type="ECO:0000256" key="2">
    <source>
        <dbReference type="ARBA" id="ARBA00022448"/>
    </source>
</evidence>
<dbReference type="Pfam" id="PF20501">
    <property type="entry name" value="MbhE"/>
    <property type="match status" value="1"/>
</dbReference>
<dbReference type="GO" id="GO:0006811">
    <property type="term" value="P:monoatomic ion transport"/>
    <property type="evidence" value="ECO:0007669"/>
    <property type="project" value="UniProtKB-KW"/>
</dbReference>
<dbReference type="EMBL" id="JBHTAS010000001">
    <property type="protein sequence ID" value="MFC7142340.1"/>
    <property type="molecule type" value="Genomic_DNA"/>
</dbReference>
<accession>A0ABD5Y8Y2</accession>
<evidence type="ECO:0000256" key="5">
    <source>
        <dbReference type="ARBA" id="ARBA00022692"/>
    </source>
</evidence>
<keyword evidence="4" id="KW-1003">Cell membrane</keyword>
<feature type="transmembrane region" description="Helical" evidence="9">
    <location>
        <begin position="163"/>
        <end position="185"/>
    </location>
</feature>
<dbReference type="PRINTS" id="PR01434">
    <property type="entry name" value="NADHDHGNASE5"/>
</dbReference>
<feature type="domain" description="NADH:quinone oxidoreductase/Mrp antiporter transmembrane" evidence="10">
    <location>
        <begin position="126"/>
        <end position="412"/>
    </location>
</feature>
<dbReference type="Pfam" id="PF00361">
    <property type="entry name" value="Proton_antipo_M"/>
    <property type="match status" value="1"/>
</dbReference>
<feature type="transmembrane region" description="Helical" evidence="9">
    <location>
        <begin position="786"/>
        <end position="805"/>
    </location>
</feature>
<feature type="transmembrane region" description="Helical" evidence="9">
    <location>
        <begin position="720"/>
        <end position="739"/>
    </location>
</feature>
<evidence type="ECO:0000313" key="15">
    <source>
        <dbReference type="Proteomes" id="UP001596432"/>
    </source>
</evidence>
<dbReference type="InterPro" id="IPR046806">
    <property type="entry name" value="MrpA_C/MbhE"/>
</dbReference>
<feature type="domain" description="NADH-Ubiquinone oxidoreductase (complex I) chain 5 N-terminal" evidence="11">
    <location>
        <begin position="62"/>
        <end position="110"/>
    </location>
</feature>
<evidence type="ECO:0000256" key="3">
    <source>
        <dbReference type="ARBA" id="ARBA00022449"/>
    </source>
</evidence>
<keyword evidence="3" id="KW-0050">Antiport</keyword>